<reference evidence="3" key="1">
    <citation type="journal article" date="2014" name="BMC Genomics">
        <title>The genome sequence of the biocontrol fungus Metarhizium anisopliae and comparative genomics of Metarhizium species.</title>
        <authorList>
            <person name="Pattemore J.A."/>
            <person name="Hane J.K."/>
            <person name="Williams A.H."/>
            <person name="Wilson B.A."/>
            <person name="Stodart B.J."/>
            <person name="Ash G.J."/>
        </authorList>
    </citation>
    <scope>NUCLEOTIDE SEQUENCE [LARGE SCALE GENOMIC DNA]</scope>
    <source>
        <strain evidence="3">BRIP 53293</strain>
    </source>
</reference>
<proteinExistence type="predicted"/>
<dbReference type="OrthoDB" id="3473305at2759"/>
<dbReference type="Pfam" id="PF20150">
    <property type="entry name" value="2EXR"/>
    <property type="match status" value="1"/>
</dbReference>
<dbReference type="Proteomes" id="UP000054544">
    <property type="component" value="Unassembled WGS sequence"/>
</dbReference>
<name>A0A0D9P7D0_METAN</name>
<dbReference type="AlphaFoldDB" id="A0A0D9P7D0"/>
<protein>
    <recommendedName>
        <fullName evidence="1">2EXR domain-containing protein</fullName>
    </recommendedName>
</protein>
<evidence type="ECO:0000259" key="1">
    <source>
        <dbReference type="Pfam" id="PF20150"/>
    </source>
</evidence>
<keyword evidence="3" id="KW-1185">Reference proteome</keyword>
<dbReference type="EMBL" id="KE384724">
    <property type="protein sequence ID" value="KJK82167.1"/>
    <property type="molecule type" value="Genomic_DNA"/>
</dbReference>
<evidence type="ECO:0000313" key="2">
    <source>
        <dbReference type="EMBL" id="KJK82167.1"/>
    </source>
</evidence>
<gene>
    <name evidence="2" type="ORF">H634G_02360</name>
</gene>
<organism evidence="2 3">
    <name type="scientific">Metarhizium anisopliae BRIP 53293</name>
    <dbReference type="NCBI Taxonomy" id="1291518"/>
    <lineage>
        <taxon>Eukaryota</taxon>
        <taxon>Fungi</taxon>
        <taxon>Dikarya</taxon>
        <taxon>Ascomycota</taxon>
        <taxon>Pezizomycotina</taxon>
        <taxon>Sordariomycetes</taxon>
        <taxon>Hypocreomycetidae</taxon>
        <taxon>Hypocreales</taxon>
        <taxon>Clavicipitaceae</taxon>
        <taxon>Metarhizium</taxon>
    </lineage>
</organism>
<feature type="domain" description="2EXR" evidence="1">
    <location>
        <begin position="6"/>
        <end position="111"/>
    </location>
</feature>
<evidence type="ECO:0000313" key="3">
    <source>
        <dbReference type="Proteomes" id="UP000054544"/>
    </source>
</evidence>
<sequence>MAATTFHRFARLPAELRRQIYVEYLSPLDAPAVYLYNKNLVLRYLDPDGEDERYAGISHEPRVQVKMPALVHVNVEARAVTMSWARTHDISLGFRRETKGHVFSRPWDPTRDALYVSRDKWEEFCELPWESKGVEEMSAKVRHLALPAFTAYYSFNELGNYVMQWFPSLEVLSSVWGPLPELKYSRTKRVSRRQLLAAGVTDDDGTDTGVDPLTGDREERIAAEIQPMWELVRETKDVVRMCVLDPLDETESWEEGELQMWMEELADALLTTELPENVYDVEGQKYSIEFRPASGAIGSNDLEGDMLCAGVSIEALRWCSARSGRSGRMMQDGIRMDVTLVVKMKRGCFEKHRRPGVETEIYPTLSRSK</sequence>
<dbReference type="InterPro" id="IPR045518">
    <property type="entry name" value="2EXR"/>
</dbReference>
<accession>A0A0D9P7D0</accession>